<organism evidence="4 5">
    <name type="scientific">Trichuris trichiura</name>
    <name type="common">Whipworm</name>
    <name type="synonym">Trichocephalus trichiurus</name>
    <dbReference type="NCBI Taxonomy" id="36087"/>
    <lineage>
        <taxon>Eukaryota</taxon>
        <taxon>Metazoa</taxon>
        <taxon>Ecdysozoa</taxon>
        <taxon>Nematoda</taxon>
        <taxon>Enoplea</taxon>
        <taxon>Dorylaimia</taxon>
        <taxon>Trichinellida</taxon>
        <taxon>Trichuridae</taxon>
        <taxon>Trichuris</taxon>
    </lineage>
</organism>
<keyword evidence="4" id="KW-0808">Transferase</keyword>
<accession>A0A077ZH06</accession>
<keyword evidence="1" id="KW-0636">Prenylation</keyword>
<name>A0A077ZH06_TRITR</name>
<protein>
    <recommendedName>
        <fullName evidence="1">Phosphorylase b kinase regulatory subunit</fullName>
    </recommendedName>
</protein>
<reference evidence="4" key="2">
    <citation type="submission" date="2014-03" db="EMBL/GenBank/DDBJ databases">
        <title>The whipworm genome and dual-species transcriptomics of an intimate host-pathogen interaction.</title>
        <authorList>
            <person name="Foth B.J."/>
            <person name="Tsai I.J."/>
            <person name="Reid A.J."/>
            <person name="Bancroft A.J."/>
            <person name="Nichol S."/>
            <person name="Tracey A."/>
            <person name="Holroyd N."/>
            <person name="Cotton J.A."/>
            <person name="Stanley E.J."/>
            <person name="Zarowiecki M."/>
            <person name="Liu J.Z."/>
            <person name="Huckvale T."/>
            <person name="Cooper P.J."/>
            <person name="Grencis R.K."/>
            <person name="Berriman M."/>
        </authorList>
    </citation>
    <scope>NUCLEOTIDE SEQUENCE [LARGE SCALE GENOMIC DNA]</scope>
</reference>
<dbReference type="GO" id="GO:0005886">
    <property type="term" value="C:plasma membrane"/>
    <property type="evidence" value="ECO:0007669"/>
    <property type="project" value="UniProtKB-SubCell"/>
</dbReference>
<keyword evidence="1" id="KW-1003">Cell membrane</keyword>
<dbReference type="STRING" id="36087.A0A077ZH06"/>
<gene>
    <name evidence="4" type="ORF">TTRE_0000728201</name>
</gene>
<dbReference type="EMBL" id="HG806462">
    <property type="protein sequence ID" value="CDW58953.1"/>
    <property type="molecule type" value="Genomic_DNA"/>
</dbReference>
<feature type="compositionally biased region" description="Polar residues" evidence="2">
    <location>
        <begin position="213"/>
        <end position="227"/>
    </location>
</feature>
<dbReference type="Pfam" id="PF00723">
    <property type="entry name" value="Glyco_hydro_15"/>
    <property type="match status" value="1"/>
</dbReference>
<comment type="subcellular location">
    <subcellularLocation>
        <location evidence="1">Cell membrane</location>
        <topology evidence="1">Lipid-anchor</topology>
        <orientation evidence="1">Cytoplasmic side</orientation>
    </subcellularLocation>
</comment>
<dbReference type="UniPathway" id="UPA00163"/>
<dbReference type="InterPro" id="IPR011613">
    <property type="entry name" value="GH15-like"/>
</dbReference>
<keyword evidence="1" id="KW-0119">Carbohydrate metabolism</keyword>
<feature type="domain" description="GH15-like" evidence="3">
    <location>
        <begin position="275"/>
        <end position="411"/>
    </location>
</feature>
<dbReference type="AlphaFoldDB" id="A0A077ZH06"/>
<evidence type="ECO:0000259" key="3">
    <source>
        <dbReference type="Pfam" id="PF00723"/>
    </source>
</evidence>
<comment type="pathway">
    <text evidence="1">Glycan biosynthesis; glycogen metabolism.</text>
</comment>
<keyword evidence="1" id="KW-0321">Glycogen metabolism</keyword>
<dbReference type="Proteomes" id="UP000030665">
    <property type="component" value="Unassembled WGS sequence"/>
</dbReference>
<dbReference type="GO" id="GO:0016301">
    <property type="term" value="F:kinase activity"/>
    <property type="evidence" value="ECO:0007669"/>
    <property type="project" value="UniProtKB-KW"/>
</dbReference>
<evidence type="ECO:0000256" key="2">
    <source>
        <dbReference type="SAM" id="MobiDB-lite"/>
    </source>
</evidence>
<dbReference type="InterPro" id="IPR008734">
    <property type="entry name" value="PHK_A/B_su"/>
</dbReference>
<dbReference type="PANTHER" id="PTHR10749:SF7">
    <property type="entry name" value="PHOSPHORYLASE B KINASE REGULATORY SUBUNIT ALPHA-RELATED"/>
    <property type="match status" value="1"/>
</dbReference>
<keyword evidence="1" id="KW-0449">Lipoprotein</keyword>
<comment type="function">
    <text evidence="1">Phosphorylase b kinase catalyzes the phosphorylation of serine in certain substrates, including troponin I.</text>
</comment>
<keyword evidence="5" id="KW-1185">Reference proteome</keyword>
<dbReference type="OrthoDB" id="5971574at2759"/>
<comment type="similarity">
    <text evidence="1">Belongs to the phosphorylase b kinase regulatory chain family.</text>
</comment>
<keyword evidence="4" id="KW-0418">Kinase</keyword>
<dbReference type="GO" id="GO:0005977">
    <property type="term" value="P:glycogen metabolic process"/>
    <property type="evidence" value="ECO:0007669"/>
    <property type="project" value="UniProtKB-UniPathway"/>
</dbReference>
<proteinExistence type="inferred from homology"/>
<sequence>MSILIDTLKSELLYVKASWNVPGRPLVVLLISSGMITGMCSRKKVFTYGLLVPAPSKDEQAPLGLIGALKKIKSGYLSGTRTIMGKISDFVTTSCITKLHFLSTDENVDPEMRAFLRKIIRGSRPTQNPLLQRRRDSKPDQVKTLPAFVRGMSQRRRSMLLDPNETAQNKPASEGQMSNAKSDVRRHSGSNADSGRTSQDRDDNGIPPVPLLKSQSQERGSPNSACRSPTRRNLDFREVQCTELVDLLLDTDLLEEQADILEFLWSKQGPEWDTKLGGKKNVTVRMLVEEVHHKASTEQKWWLVRYTAGLLNKVTEALTNAVTALIIRQKEVTIGLPNVREKRIVSPQPPKELLTFIRSVMSDDQCGVMLTQVSLKLLCKNAIFHEVLIYLGMFIRTEPHLFSEMLRLRVGLIIQIMISELARSMSISGKDFATT</sequence>
<keyword evidence="1" id="KW-0472">Membrane</keyword>
<keyword evidence="1" id="KW-0112">Calmodulin-binding</keyword>
<dbReference type="GO" id="GO:0005964">
    <property type="term" value="C:phosphorylase kinase complex"/>
    <property type="evidence" value="ECO:0007669"/>
    <property type="project" value="TreeGrafter"/>
</dbReference>
<evidence type="ECO:0000256" key="1">
    <source>
        <dbReference type="RuleBase" id="RU364123"/>
    </source>
</evidence>
<feature type="compositionally biased region" description="Polar residues" evidence="2">
    <location>
        <begin position="165"/>
        <end position="181"/>
    </location>
</feature>
<dbReference type="PANTHER" id="PTHR10749">
    <property type="entry name" value="PHOSPHORYLASE B KINASE REGULATORY SUBUNIT"/>
    <property type="match status" value="1"/>
</dbReference>
<feature type="region of interest" description="Disordered" evidence="2">
    <location>
        <begin position="125"/>
        <end position="231"/>
    </location>
</feature>
<reference evidence="4" key="1">
    <citation type="submission" date="2014-01" db="EMBL/GenBank/DDBJ databases">
        <authorList>
            <person name="Aslett M."/>
        </authorList>
    </citation>
    <scope>NUCLEOTIDE SEQUENCE</scope>
</reference>
<dbReference type="GO" id="GO:0005516">
    <property type="term" value="F:calmodulin binding"/>
    <property type="evidence" value="ECO:0007669"/>
    <property type="project" value="UniProtKB-KW"/>
</dbReference>
<evidence type="ECO:0000313" key="5">
    <source>
        <dbReference type="Proteomes" id="UP000030665"/>
    </source>
</evidence>
<evidence type="ECO:0000313" key="4">
    <source>
        <dbReference type="EMBL" id="CDW58953.1"/>
    </source>
</evidence>